<dbReference type="InterPro" id="IPR039425">
    <property type="entry name" value="RNA_pol_sigma-70-like"/>
</dbReference>
<proteinExistence type="inferred from homology"/>
<comment type="similarity">
    <text evidence="1">Belongs to the sigma-70 factor family. ECF subfamily.</text>
</comment>
<dbReference type="EMBL" id="JAXOFX010000021">
    <property type="protein sequence ID" value="MDZ5474190.1"/>
    <property type="molecule type" value="Genomic_DNA"/>
</dbReference>
<dbReference type="InterPro" id="IPR014284">
    <property type="entry name" value="RNA_pol_sigma-70_dom"/>
</dbReference>
<sequence length="175" mass="20948">MDKQKLIKASKAGDDDAFYQLIVENKEKLYKIAYSYLRNEEDALEAIQEVTCRAYMRFGKLKEDQYFDTWLVRIMINYCIDELKKKSRFFNQEINLNNSKIFRNDEDVINYNQYGLQPVLDEMEPKIRSIIELKYFHDFTITEIARTIERPEGTVKTWLNKGLKVLRSYLEKEGD</sequence>
<dbReference type="InterPro" id="IPR013249">
    <property type="entry name" value="RNA_pol_sigma70_r4_t2"/>
</dbReference>
<evidence type="ECO:0000256" key="3">
    <source>
        <dbReference type="ARBA" id="ARBA00023082"/>
    </source>
</evidence>
<dbReference type="Pfam" id="PF08281">
    <property type="entry name" value="Sigma70_r4_2"/>
    <property type="match status" value="1"/>
</dbReference>
<comment type="caution">
    <text evidence="7">The sequence shown here is derived from an EMBL/GenBank/DDBJ whole genome shotgun (WGS) entry which is preliminary data.</text>
</comment>
<dbReference type="NCBIfam" id="TIGR02937">
    <property type="entry name" value="sigma70-ECF"/>
    <property type="match status" value="1"/>
</dbReference>
<gene>
    <name evidence="7" type="ORF">SM124_21070</name>
</gene>
<dbReference type="SUPFAM" id="SSF88946">
    <property type="entry name" value="Sigma2 domain of RNA polymerase sigma factors"/>
    <property type="match status" value="1"/>
</dbReference>
<dbReference type="PANTHER" id="PTHR43133">
    <property type="entry name" value="RNA POLYMERASE ECF-TYPE SIGMA FACTO"/>
    <property type="match status" value="1"/>
</dbReference>
<dbReference type="InterPro" id="IPR013325">
    <property type="entry name" value="RNA_pol_sigma_r2"/>
</dbReference>
<keyword evidence="3" id="KW-0731">Sigma factor</keyword>
<dbReference type="InterPro" id="IPR007627">
    <property type="entry name" value="RNA_pol_sigma70_r2"/>
</dbReference>
<dbReference type="Pfam" id="PF04542">
    <property type="entry name" value="Sigma70_r2"/>
    <property type="match status" value="1"/>
</dbReference>
<keyword evidence="2" id="KW-0805">Transcription regulation</keyword>
<keyword evidence="4" id="KW-0804">Transcription</keyword>
<evidence type="ECO:0000259" key="6">
    <source>
        <dbReference type="Pfam" id="PF08281"/>
    </source>
</evidence>
<dbReference type="InterPro" id="IPR036388">
    <property type="entry name" value="WH-like_DNA-bd_sf"/>
</dbReference>
<dbReference type="CDD" id="cd06171">
    <property type="entry name" value="Sigma70_r4"/>
    <property type="match status" value="1"/>
</dbReference>
<dbReference type="Proteomes" id="UP001290455">
    <property type="component" value="Unassembled WGS sequence"/>
</dbReference>
<organism evidence="7 8">
    <name type="scientific">Robertmurraya mangrovi</name>
    <dbReference type="NCBI Taxonomy" id="3098077"/>
    <lineage>
        <taxon>Bacteria</taxon>
        <taxon>Bacillati</taxon>
        <taxon>Bacillota</taxon>
        <taxon>Bacilli</taxon>
        <taxon>Bacillales</taxon>
        <taxon>Bacillaceae</taxon>
        <taxon>Robertmurraya</taxon>
    </lineage>
</organism>
<accession>A0ABU5J4A1</accession>
<dbReference type="Gene3D" id="1.10.1740.10">
    <property type="match status" value="1"/>
</dbReference>
<evidence type="ECO:0000256" key="1">
    <source>
        <dbReference type="ARBA" id="ARBA00010641"/>
    </source>
</evidence>
<keyword evidence="8" id="KW-1185">Reference proteome</keyword>
<dbReference type="InterPro" id="IPR013324">
    <property type="entry name" value="RNA_pol_sigma_r3/r4-like"/>
</dbReference>
<evidence type="ECO:0000256" key="4">
    <source>
        <dbReference type="ARBA" id="ARBA00023163"/>
    </source>
</evidence>
<dbReference type="PANTHER" id="PTHR43133:SF51">
    <property type="entry name" value="RNA POLYMERASE SIGMA FACTOR"/>
    <property type="match status" value="1"/>
</dbReference>
<evidence type="ECO:0000313" key="7">
    <source>
        <dbReference type="EMBL" id="MDZ5474190.1"/>
    </source>
</evidence>
<feature type="domain" description="RNA polymerase sigma factor 70 region 4 type 2" evidence="6">
    <location>
        <begin position="119"/>
        <end position="164"/>
    </location>
</feature>
<evidence type="ECO:0000259" key="5">
    <source>
        <dbReference type="Pfam" id="PF04542"/>
    </source>
</evidence>
<protein>
    <submittedName>
        <fullName evidence="7">Sigma-70 family RNA polymerase sigma factor</fullName>
    </submittedName>
</protein>
<feature type="domain" description="RNA polymerase sigma-70 region 2" evidence="5">
    <location>
        <begin position="21"/>
        <end position="88"/>
    </location>
</feature>
<reference evidence="7 8" key="1">
    <citation type="submission" date="2023-11" db="EMBL/GenBank/DDBJ databases">
        <title>Bacillus jintuensis, isolated from a mudflat on the Beibu Gulf coast.</title>
        <authorList>
            <person name="Li M."/>
        </authorList>
    </citation>
    <scope>NUCLEOTIDE SEQUENCE [LARGE SCALE GENOMIC DNA]</scope>
    <source>
        <strain evidence="7 8">31A1R</strain>
    </source>
</reference>
<dbReference type="Gene3D" id="1.10.10.10">
    <property type="entry name" value="Winged helix-like DNA-binding domain superfamily/Winged helix DNA-binding domain"/>
    <property type="match status" value="1"/>
</dbReference>
<name>A0ABU5J4A1_9BACI</name>
<dbReference type="SUPFAM" id="SSF88659">
    <property type="entry name" value="Sigma3 and sigma4 domains of RNA polymerase sigma factors"/>
    <property type="match status" value="1"/>
</dbReference>
<evidence type="ECO:0000256" key="2">
    <source>
        <dbReference type="ARBA" id="ARBA00023015"/>
    </source>
</evidence>
<evidence type="ECO:0000313" key="8">
    <source>
        <dbReference type="Proteomes" id="UP001290455"/>
    </source>
</evidence>
<dbReference type="RefSeq" id="WP_322448484.1">
    <property type="nucleotide sequence ID" value="NZ_JAXOFX010000021.1"/>
</dbReference>